<evidence type="ECO:0000313" key="6">
    <source>
        <dbReference type="Proteomes" id="UP000435910"/>
    </source>
</evidence>
<dbReference type="InterPro" id="IPR052955">
    <property type="entry name" value="UPF0703_membrane_permease"/>
</dbReference>
<keyword evidence="1" id="KW-0472">Membrane</keyword>
<dbReference type="InterPro" id="IPR015402">
    <property type="entry name" value="DUF1980"/>
</dbReference>
<feature type="transmembrane region" description="Helical" evidence="1">
    <location>
        <begin position="38"/>
        <end position="57"/>
    </location>
</feature>
<accession>A0A1Y0YGB3</accession>
<dbReference type="InterPro" id="IPR048493">
    <property type="entry name" value="DUF1980_N"/>
</dbReference>
<dbReference type="EMBL" id="CP065647">
    <property type="protein sequence ID" value="QPR71191.1"/>
    <property type="molecule type" value="Genomic_DNA"/>
</dbReference>
<dbReference type="GeneID" id="92861120"/>
<evidence type="ECO:0000313" key="4">
    <source>
        <dbReference type="EMBL" id="QPR71191.1"/>
    </source>
</evidence>
<dbReference type="EMBL" id="NILC01000033">
    <property type="protein sequence ID" value="TWL21013.1"/>
    <property type="molecule type" value="Genomic_DNA"/>
</dbReference>
<evidence type="ECO:0000259" key="3">
    <source>
        <dbReference type="Pfam" id="PF21537"/>
    </source>
</evidence>
<feature type="transmembrane region" description="Helical" evidence="1">
    <location>
        <begin position="7"/>
        <end position="26"/>
    </location>
</feature>
<dbReference type="OMA" id="ETWVKIT"/>
<evidence type="ECO:0000259" key="2">
    <source>
        <dbReference type="Pfam" id="PF09323"/>
    </source>
</evidence>
<feature type="transmembrane region" description="Helical" evidence="1">
    <location>
        <begin position="87"/>
        <end position="108"/>
    </location>
</feature>
<evidence type="ECO:0000256" key="1">
    <source>
        <dbReference type="SAM" id="Phobius"/>
    </source>
</evidence>
<organism evidence="5 6">
    <name type="scientific">Bacillus licheniformis</name>
    <dbReference type="NCBI Taxonomy" id="1402"/>
    <lineage>
        <taxon>Bacteria</taxon>
        <taxon>Bacillati</taxon>
        <taxon>Bacillota</taxon>
        <taxon>Bacilli</taxon>
        <taxon>Bacillales</taxon>
        <taxon>Bacillaceae</taxon>
        <taxon>Bacillus</taxon>
    </lineage>
</organism>
<sequence>MVFQLRQFLRALVLAAFSVFIFKLHYTGEIDKLINPKYDYTSLIAAGVFAFLFIIQLTRIWTVKDDRAGDCGCGHDHGESKPFFIRLMHYAVIALPLITGFTLSPAVLNSSVAANKGTMLTKTEIAPQTEGEKEHVMTPEIQQGLADSAMTKSAYDRKMDQFKQEKRIVMNDDMFADYYDEVTSNLDHYIGKEITVKGFVHKEAGLSARQLVLSRFMITHCIADASLIGFLAEWNGAEQLQPDTWIELEGTLGKASYNGSVIPIIRTKRWKEISEPEQPYVYPAAISMTD</sequence>
<dbReference type="Proteomes" id="UP000595038">
    <property type="component" value="Chromosome"/>
</dbReference>
<proteinExistence type="predicted"/>
<dbReference type="InterPro" id="IPR048447">
    <property type="entry name" value="DUF1980_C"/>
</dbReference>
<reference evidence="4 7" key="2">
    <citation type="submission" date="2020-12" db="EMBL/GenBank/DDBJ databases">
        <title>FDA dAtabase for Regulatory Grade micrObial Sequences (FDA-ARGOS): Supporting development and validation of Infectious Disease Dx tests.</title>
        <authorList>
            <person name="Nelson B."/>
            <person name="Plummer A."/>
            <person name="Tallon L."/>
            <person name="Sadzewicz L."/>
            <person name="Zhao X."/>
            <person name="Boylan J."/>
            <person name="Ott S."/>
            <person name="Bowen H."/>
            <person name="Vavikolanu K."/>
            <person name="Mehta A."/>
            <person name="Aluvathingal J."/>
            <person name="Nadendla S."/>
            <person name="Myers T."/>
            <person name="Yan Y."/>
            <person name="Sichtig H."/>
        </authorList>
    </citation>
    <scope>NUCLEOTIDE SEQUENCE [LARGE SCALE GENOMIC DNA]</scope>
    <source>
        <strain evidence="4 7">FDAARGOS_923</strain>
    </source>
</reference>
<dbReference type="Pfam" id="PF21537">
    <property type="entry name" value="DUF1980_C"/>
    <property type="match status" value="1"/>
</dbReference>
<dbReference type="Pfam" id="PF09323">
    <property type="entry name" value="DUF1980"/>
    <property type="match status" value="1"/>
</dbReference>
<evidence type="ECO:0000313" key="7">
    <source>
        <dbReference type="Proteomes" id="UP000595038"/>
    </source>
</evidence>
<evidence type="ECO:0000313" key="5">
    <source>
        <dbReference type="EMBL" id="TWL21013.1"/>
    </source>
</evidence>
<dbReference type="NCBIfam" id="TIGR03943">
    <property type="entry name" value="TIGR03943 family putative permease subunit"/>
    <property type="match status" value="1"/>
</dbReference>
<keyword evidence="1" id="KW-0812">Transmembrane</keyword>
<dbReference type="AlphaFoldDB" id="A0A1Y0YGB3"/>
<feature type="domain" description="DUF1980" evidence="2">
    <location>
        <begin position="9"/>
        <end position="119"/>
    </location>
</feature>
<reference evidence="5 6" key="1">
    <citation type="submission" date="2019-06" db="EMBL/GenBank/DDBJ databases">
        <title>Genome sequence analysis of &gt;100 Bacillus licheniformis strains suggests intrinsic resistance to this species.</title>
        <authorList>
            <person name="Wels M."/>
            <person name="Siezen R.J."/>
            <person name="Johansen E."/>
            <person name="Stuer-Lauridsen B."/>
            <person name="Bjerre K."/>
            <person name="Nielsen B.K.K."/>
        </authorList>
    </citation>
    <scope>NUCLEOTIDE SEQUENCE [LARGE SCALE GENOMIC DNA]</scope>
    <source>
        <strain evidence="5 6">BAC-16736</strain>
    </source>
</reference>
<dbReference type="Proteomes" id="UP000435910">
    <property type="component" value="Unassembled WGS sequence"/>
</dbReference>
<dbReference type="RefSeq" id="WP_003182745.1">
    <property type="nucleotide sequence ID" value="NZ_BEXU01000029.1"/>
</dbReference>
<feature type="domain" description="DUF1980" evidence="3">
    <location>
        <begin position="151"/>
        <end position="283"/>
    </location>
</feature>
<dbReference type="PANTHER" id="PTHR40047:SF1">
    <property type="entry name" value="UPF0703 PROTEIN YCGQ"/>
    <property type="match status" value="1"/>
</dbReference>
<gene>
    <name evidence="5" type="ORF">CHCC16736_2297</name>
    <name evidence="4" type="ORF">I6G80_15255</name>
</gene>
<name>A0A1Y0YGB3_BACLI</name>
<dbReference type="PANTHER" id="PTHR40047">
    <property type="entry name" value="UPF0703 PROTEIN YCGQ"/>
    <property type="match status" value="1"/>
</dbReference>
<keyword evidence="1" id="KW-1133">Transmembrane helix</keyword>
<protein>
    <submittedName>
        <fullName evidence="5">Putative two-component membrane permease complex subunit SMU_746c</fullName>
    </submittedName>
    <submittedName>
        <fullName evidence="4">TIGR03943 family protein</fullName>
    </submittedName>
</protein>